<dbReference type="InterPro" id="IPR042511">
    <property type="entry name" value="Sld3"/>
</dbReference>
<name>A0A167DMT0_9ASCO</name>
<dbReference type="Pfam" id="PF08639">
    <property type="entry name" value="Sld3_STD"/>
    <property type="match status" value="2"/>
</dbReference>
<feature type="region of interest" description="Disordered" evidence="1">
    <location>
        <begin position="330"/>
        <end position="362"/>
    </location>
</feature>
<reference evidence="3 4" key="1">
    <citation type="submission" date="2016-02" db="EMBL/GenBank/DDBJ databases">
        <title>Complete genome sequence and transcriptome regulation of the pentose utilising yeast Sugiyamaella lignohabitans.</title>
        <authorList>
            <person name="Bellasio M."/>
            <person name="Peymann A."/>
            <person name="Valli M."/>
            <person name="Sipitzky M."/>
            <person name="Graf A."/>
            <person name="Sauer M."/>
            <person name="Marx H."/>
            <person name="Mattanovich D."/>
        </authorList>
    </citation>
    <scope>NUCLEOTIDE SEQUENCE [LARGE SCALE GENOMIC DNA]</scope>
    <source>
        <strain evidence="3 4">CBS 10342</strain>
    </source>
</reference>
<organism evidence="3 4">
    <name type="scientific">Sugiyamaella lignohabitans</name>
    <dbReference type="NCBI Taxonomy" id="796027"/>
    <lineage>
        <taxon>Eukaryota</taxon>
        <taxon>Fungi</taxon>
        <taxon>Dikarya</taxon>
        <taxon>Ascomycota</taxon>
        <taxon>Saccharomycotina</taxon>
        <taxon>Dipodascomycetes</taxon>
        <taxon>Dipodascales</taxon>
        <taxon>Trichomonascaceae</taxon>
        <taxon>Sugiyamaella</taxon>
    </lineage>
</organism>
<dbReference type="PANTHER" id="PTHR28067">
    <property type="entry name" value="DNA REPLICATION REGULATOR SLD3"/>
    <property type="match status" value="1"/>
</dbReference>
<dbReference type="Gene3D" id="1.20.58.2130">
    <property type="match status" value="2"/>
</dbReference>
<evidence type="ECO:0000256" key="1">
    <source>
        <dbReference type="SAM" id="MobiDB-lite"/>
    </source>
</evidence>
<sequence length="732" mass="81131">MFPFSLLPRDSMWENSFRTDTKSNISSPFRQFTLPADGSLKFGEITFAKVYEENKTGTGTSNHLAVAQHIYADTWALCKLDKGTRMRDIRSINETRSMAVPPDVTPAYNSLSEQESLPHQEFNISDLLVNPTWTDYCQNHIDSIMSIDMSVPTVDTKQQFESLNENIRPESYLTEKYYEILYSTNIPVVYFAKSTLSKIRSICAMRTAEEGAGFTPRSESGAIINNGASSDIVKILANKIVQITELDEKYEQVGSSAELNNFVEDESIHFNRWMAKVKKDCSSNASLIQEQISQLKIREIQLQIIILLEILAHNGGQSVILNVPSESANTTAAVEPSPSPPPSNPTIAPRKSIVRKKKKPLQNKSNTAGIVVVASPSVPSAVVSTTTLNTVPQPSSSTSNSISPDILVDILFDRLCINEAISGQLIETQDKTHRKPDKVQEFCLEIILPFFASRLPDKTKQMLKKARGLSAKSSKKSRKEQQREVSPFTSSSVPPEPAPVRLARSMSFPDRSSPLIVADDPSRDQENILPVGAPVPVDAHKTHSRGGFLSTKNQQKRQVEMTFSLKKQQRESIVASELASAIKNISKPNRISVSEELAMSRPNISRKAIKTTRRHTYGPKATSRQAESVLEVAGYGVLATPAKKRTINLPEFQDPTAEAMIMATPLKRQRTFDDSITSSPLFITSTPASNRRLNFEAVSPNVILATPSKPKRPQMPSLIGFDDTNDDKMHVD</sequence>
<feature type="region of interest" description="Disordered" evidence="1">
    <location>
        <begin position="462"/>
        <end position="501"/>
    </location>
</feature>
<dbReference type="GO" id="GO:0031261">
    <property type="term" value="C:DNA replication preinitiation complex"/>
    <property type="evidence" value="ECO:0007669"/>
    <property type="project" value="TreeGrafter"/>
</dbReference>
<evidence type="ECO:0000313" key="4">
    <source>
        <dbReference type="Proteomes" id="UP000189580"/>
    </source>
</evidence>
<dbReference type="KEGG" id="slb:AWJ20_1362"/>
<feature type="domain" description="DNA replication regulator Sld3 C-terminal" evidence="2">
    <location>
        <begin position="171"/>
        <end position="207"/>
    </location>
</feature>
<dbReference type="GeneID" id="30033156"/>
<keyword evidence="4" id="KW-1185">Reference proteome</keyword>
<dbReference type="PANTHER" id="PTHR28067:SF1">
    <property type="entry name" value="DNA REPLICATION REGULATOR SLD3"/>
    <property type="match status" value="1"/>
</dbReference>
<feature type="domain" description="DNA replication regulator Sld3 C-terminal" evidence="2">
    <location>
        <begin position="261"/>
        <end position="709"/>
    </location>
</feature>
<dbReference type="RefSeq" id="XP_018735560.1">
    <property type="nucleotide sequence ID" value="XM_018878236.1"/>
</dbReference>
<feature type="compositionally biased region" description="Basic residues" evidence="1">
    <location>
        <begin position="462"/>
        <end position="478"/>
    </location>
</feature>
<protein>
    <recommendedName>
        <fullName evidence="2">DNA replication regulator Sld3 C-terminal domain-containing protein</fullName>
    </recommendedName>
</protein>
<dbReference type="Proteomes" id="UP000189580">
    <property type="component" value="Chromosome a"/>
</dbReference>
<dbReference type="OrthoDB" id="4097150at2759"/>
<dbReference type="InterPro" id="IPR013948">
    <property type="entry name" value="DNA_replication_reg_Sld3_C"/>
</dbReference>
<evidence type="ECO:0000259" key="2">
    <source>
        <dbReference type="Pfam" id="PF08639"/>
    </source>
</evidence>
<dbReference type="GO" id="GO:0006270">
    <property type="term" value="P:DNA replication initiation"/>
    <property type="evidence" value="ECO:0007669"/>
    <property type="project" value="InterPro"/>
</dbReference>
<gene>
    <name evidence="3" type="ORF">AWJ20_1362</name>
</gene>
<evidence type="ECO:0000313" key="3">
    <source>
        <dbReference type="EMBL" id="ANB13083.1"/>
    </source>
</evidence>
<dbReference type="AlphaFoldDB" id="A0A167DMT0"/>
<dbReference type="EMBL" id="CP014501">
    <property type="protein sequence ID" value="ANB13083.1"/>
    <property type="molecule type" value="Genomic_DNA"/>
</dbReference>
<feature type="compositionally biased region" description="Basic residues" evidence="1">
    <location>
        <begin position="352"/>
        <end position="361"/>
    </location>
</feature>
<accession>A0A167DMT0</accession>
<feature type="region of interest" description="Disordered" evidence="1">
    <location>
        <begin position="706"/>
        <end position="732"/>
    </location>
</feature>
<proteinExistence type="predicted"/>